<dbReference type="GeneID" id="77954352"/>
<keyword evidence="2" id="KW-1185">Reference proteome</keyword>
<gene>
    <name evidence="1" type="primary">54</name>
    <name evidence="1" type="ORF">SEA_ADUMB2043_54</name>
</gene>
<name>A0A7M1CLL0_9CAUD</name>
<accession>A0A7M1CLL0</accession>
<reference evidence="2" key="1">
    <citation type="submission" date="2020-08" db="EMBL/GenBank/DDBJ databases">
        <authorList>
            <person name="Kleven A.S."/>
            <person name="Brown D.K."/>
            <person name="Isenhart S.H."/>
            <person name="Gillison A.D."/>
            <person name="Martinez L.A."/>
            <person name="Garcia C.A."/>
            <person name="Ball S.L."/>
            <person name="Garlena R.A."/>
            <person name="Russell D.A."/>
            <person name="Pope W.H."/>
            <person name="Jacobs-Sera D."/>
            <person name="Hatfull G.F."/>
        </authorList>
    </citation>
    <scope>NUCLEOTIDE SEQUENCE [LARGE SCALE GENOMIC DNA]</scope>
</reference>
<proteinExistence type="predicted"/>
<evidence type="ECO:0000313" key="2">
    <source>
        <dbReference type="Proteomes" id="UP000593896"/>
    </source>
</evidence>
<protein>
    <submittedName>
        <fullName evidence="1">Uncharacterized protein</fullName>
    </submittedName>
</protein>
<dbReference type="RefSeq" id="YP_010677964.1">
    <property type="nucleotide sequence ID" value="NC_071028.1"/>
</dbReference>
<dbReference type="KEGG" id="vg:77954352"/>
<evidence type="ECO:0000313" key="1">
    <source>
        <dbReference type="EMBL" id="QOP65114.1"/>
    </source>
</evidence>
<dbReference type="EMBL" id="MT889375">
    <property type="protein sequence ID" value="QOP65114.1"/>
    <property type="molecule type" value="Genomic_DNA"/>
</dbReference>
<dbReference type="Proteomes" id="UP000593896">
    <property type="component" value="Segment"/>
</dbReference>
<sequence>MAAERYGVLTEGFIPATAKLIRIVEGAVDVAVVAAGTPTDMRLLANKLNAAEAVAPVAPPEE</sequence>
<organism evidence="1 2">
    <name type="scientific">Arthrobacter phage Adumb2043</name>
    <dbReference type="NCBI Taxonomy" id="2776851"/>
    <lineage>
        <taxon>Viruses</taxon>
        <taxon>Duplodnaviria</taxon>
        <taxon>Heunggongvirae</taxon>
        <taxon>Uroviricota</taxon>
        <taxon>Caudoviricetes</taxon>
        <taxon>Casidaviridae</taxon>
        <taxon>Yangvirus</taxon>
        <taxon>Yangvirus adumb2043</taxon>
    </lineage>
</organism>